<keyword evidence="2" id="KW-1185">Reference proteome</keyword>
<dbReference type="EMBL" id="CM042888">
    <property type="protein sequence ID" value="KAI4325883.1"/>
    <property type="molecule type" value="Genomic_DNA"/>
</dbReference>
<proteinExistence type="predicted"/>
<name>A0ACB9MP42_9MYRT</name>
<dbReference type="Proteomes" id="UP001057402">
    <property type="component" value="Chromosome 9"/>
</dbReference>
<sequence length="93" mass="10322">MKQTASLTRRGWWSAGDCGSGDIELRWYDPKDTRQWISNAFSSLKSLVKEYGLDGIDVDYEIFPEGSNMMKNQSVIKVATIAPGCVQAEGESV</sequence>
<evidence type="ECO:0000313" key="1">
    <source>
        <dbReference type="EMBL" id="KAI4325883.1"/>
    </source>
</evidence>
<evidence type="ECO:0000313" key="2">
    <source>
        <dbReference type="Proteomes" id="UP001057402"/>
    </source>
</evidence>
<accession>A0ACB9MP42</accession>
<protein>
    <submittedName>
        <fullName evidence="1">Uncharacterized protein</fullName>
    </submittedName>
</protein>
<reference evidence="2" key="1">
    <citation type="journal article" date="2023" name="Front. Plant Sci.">
        <title>Chromosomal-level genome assembly of Melastoma candidum provides insights into trichome evolution.</title>
        <authorList>
            <person name="Zhong Y."/>
            <person name="Wu W."/>
            <person name="Sun C."/>
            <person name="Zou P."/>
            <person name="Liu Y."/>
            <person name="Dai S."/>
            <person name="Zhou R."/>
        </authorList>
    </citation>
    <scope>NUCLEOTIDE SEQUENCE [LARGE SCALE GENOMIC DNA]</scope>
</reference>
<gene>
    <name evidence="1" type="ORF">MLD38_031247</name>
</gene>
<comment type="caution">
    <text evidence="1">The sequence shown here is derived from an EMBL/GenBank/DDBJ whole genome shotgun (WGS) entry which is preliminary data.</text>
</comment>
<organism evidence="1 2">
    <name type="scientific">Melastoma candidum</name>
    <dbReference type="NCBI Taxonomy" id="119954"/>
    <lineage>
        <taxon>Eukaryota</taxon>
        <taxon>Viridiplantae</taxon>
        <taxon>Streptophyta</taxon>
        <taxon>Embryophyta</taxon>
        <taxon>Tracheophyta</taxon>
        <taxon>Spermatophyta</taxon>
        <taxon>Magnoliopsida</taxon>
        <taxon>eudicotyledons</taxon>
        <taxon>Gunneridae</taxon>
        <taxon>Pentapetalae</taxon>
        <taxon>rosids</taxon>
        <taxon>malvids</taxon>
        <taxon>Myrtales</taxon>
        <taxon>Melastomataceae</taxon>
        <taxon>Melastomatoideae</taxon>
        <taxon>Melastomateae</taxon>
        <taxon>Melastoma</taxon>
    </lineage>
</organism>